<organism evidence="6 7">
    <name type="scientific">Aestuariivirga litoralis</name>
    <dbReference type="NCBI Taxonomy" id="2650924"/>
    <lineage>
        <taxon>Bacteria</taxon>
        <taxon>Pseudomonadati</taxon>
        <taxon>Pseudomonadota</taxon>
        <taxon>Alphaproteobacteria</taxon>
        <taxon>Hyphomicrobiales</taxon>
        <taxon>Aestuariivirgaceae</taxon>
        <taxon>Aestuariivirga</taxon>
    </lineage>
</organism>
<dbReference type="Gene3D" id="3.40.50.1100">
    <property type="match status" value="2"/>
</dbReference>
<comment type="cofactor">
    <cofactor evidence="1">
        <name>pyridoxal 5'-phosphate</name>
        <dbReference type="ChEBI" id="CHEBI:597326"/>
    </cofactor>
</comment>
<dbReference type="GO" id="GO:0006567">
    <property type="term" value="P:L-threonine catabolic process"/>
    <property type="evidence" value="ECO:0007669"/>
    <property type="project" value="TreeGrafter"/>
</dbReference>
<evidence type="ECO:0000256" key="2">
    <source>
        <dbReference type="ARBA" id="ARBA00010869"/>
    </source>
</evidence>
<dbReference type="NCBIfam" id="NF006094">
    <property type="entry name" value="PRK08246.1"/>
    <property type="match status" value="1"/>
</dbReference>
<evidence type="ECO:0000313" key="6">
    <source>
        <dbReference type="EMBL" id="PZF77261.1"/>
    </source>
</evidence>
<dbReference type="GO" id="GO:0004794">
    <property type="term" value="F:threonine deaminase activity"/>
    <property type="evidence" value="ECO:0007669"/>
    <property type="project" value="UniProtKB-EC"/>
</dbReference>
<keyword evidence="3" id="KW-0663">Pyridoxal phosphate</keyword>
<comment type="similarity">
    <text evidence="2">Belongs to the serine/threonine dehydratase family.</text>
</comment>
<dbReference type="EC" id="4.3.1.19" evidence="6"/>
<feature type="domain" description="Tryptophan synthase beta chain-like PALP" evidence="5">
    <location>
        <begin position="16"/>
        <end position="297"/>
    </location>
</feature>
<sequence length="310" mass="32159">MIAREAISRAASRIAGQVRRTPVIDVMVAGVDLPVTLKLELLQHAGSFKSRGAFNTLLQAEVGAGGVATASGGNHGAAVAYASRQLGHRARIFVPEIASPAKVSRIASYGAEIVQKGANYYEAFALCEEWIAQSGATNVHAYDAAPTLEGQGTLARELEEQAPGIDTLLVAVGGGGLIGGIAAWYQSRVKVVGVEPQTCNALHASLAAGERVKVAPSGLATDSLGASYVGALMFDIARDHIAGVALVTDDDIRDAQRHLWRETQLVTEPGGATALAALLSGAYRPEKGERVGVVVCGANTSMDVFGQLFS</sequence>
<evidence type="ECO:0000313" key="7">
    <source>
        <dbReference type="Proteomes" id="UP000248795"/>
    </source>
</evidence>
<name>A0A2W2APD4_9HYPH</name>
<dbReference type="RefSeq" id="WP_111197582.1">
    <property type="nucleotide sequence ID" value="NZ_QKVK01000003.1"/>
</dbReference>
<dbReference type="GO" id="GO:0006565">
    <property type="term" value="P:L-serine catabolic process"/>
    <property type="evidence" value="ECO:0007669"/>
    <property type="project" value="TreeGrafter"/>
</dbReference>
<gene>
    <name evidence="6" type="ORF">DK847_08000</name>
</gene>
<protein>
    <submittedName>
        <fullName evidence="6">Threonine/serine dehydratase</fullName>
        <ecNumber evidence="6">4.3.1.19</ecNumber>
    </submittedName>
</protein>
<proteinExistence type="inferred from homology"/>
<dbReference type="GO" id="GO:0003941">
    <property type="term" value="F:L-serine ammonia-lyase activity"/>
    <property type="evidence" value="ECO:0007669"/>
    <property type="project" value="TreeGrafter"/>
</dbReference>
<evidence type="ECO:0000256" key="1">
    <source>
        <dbReference type="ARBA" id="ARBA00001933"/>
    </source>
</evidence>
<dbReference type="AlphaFoldDB" id="A0A2W2APD4"/>
<evidence type="ECO:0000259" key="5">
    <source>
        <dbReference type="Pfam" id="PF00291"/>
    </source>
</evidence>
<dbReference type="GO" id="GO:0009097">
    <property type="term" value="P:isoleucine biosynthetic process"/>
    <property type="evidence" value="ECO:0007669"/>
    <property type="project" value="TreeGrafter"/>
</dbReference>
<dbReference type="Proteomes" id="UP000248795">
    <property type="component" value="Unassembled WGS sequence"/>
</dbReference>
<dbReference type="FunFam" id="3.40.50.1100:FF:000005">
    <property type="entry name" value="Threonine dehydratase catabolic"/>
    <property type="match status" value="1"/>
</dbReference>
<dbReference type="SUPFAM" id="SSF53686">
    <property type="entry name" value="Tryptophan synthase beta subunit-like PLP-dependent enzymes"/>
    <property type="match status" value="1"/>
</dbReference>
<dbReference type="Pfam" id="PF00291">
    <property type="entry name" value="PALP"/>
    <property type="match status" value="1"/>
</dbReference>
<dbReference type="InterPro" id="IPR036052">
    <property type="entry name" value="TrpB-like_PALP_sf"/>
</dbReference>
<evidence type="ECO:0000256" key="4">
    <source>
        <dbReference type="ARBA" id="ARBA00023239"/>
    </source>
</evidence>
<evidence type="ECO:0000256" key="3">
    <source>
        <dbReference type="ARBA" id="ARBA00022898"/>
    </source>
</evidence>
<keyword evidence="4 6" id="KW-0456">Lyase</keyword>
<comment type="caution">
    <text evidence="6">The sequence shown here is derived from an EMBL/GenBank/DDBJ whole genome shotgun (WGS) entry which is preliminary data.</text>
</comment>
<reference evidence="7" key="1">
    <citation type="submission" date="2018-06" db="EMBL/GenBank/DDBJ databases">
        <title>Aestuariibacter litoralis strain KCTC 52945T.</title>
        <authorList>
            <person name="Li X."/>
            <person name="Salam N."/>
            <person name="Li J.-L."/>
            <person name="Chen Y.-M."/>
            <person name="Yang Z.-W."/>
            <person name="Zhang L.-Y."/>
            <person name="Han M.-X."/>
            <person name="Xiao M."/>
            <person name="Li W.-J."/>
        </authorList>
    </citation>
    <scope>NUCLEOTIDE SEQUENCE [LARGE SCALE GENOMIC DNA]</scope>
    <source>
        <strain evidence="7">KCTC 52945</strain>
    </source>
</reference>
<dbReference type="PANTHER" id="PTHR48078:SF6">
    <property type="entry name" value="L-THREONINE DEHYDRATASE CATABOLIC TDCB"/>
    <property type="match status" value="1"/>
</dbReference>
<dbReference type="InterPro" id="IPR001926">
    <property type="entry name" value="TrpB-like_PALP"/>
</dbReference>
<keyword evidence="7" id="KW-1185">Reference proteome</keyword>
<dbReference type="EMBL" id="QKVK01000003">
    <property type="protein sequence ID" value="PZF77261.1"/>
    <property type="molecule type" value="Genomic_DNA"/>
</dbReference>
<dbReference type="PANTHER" id="PTHR48078">
    <property type="entry name" value="THREONINE DEHYDRATASE, MITOCHONDRIAL-RELATED"/>
    <property type="match status" value="1"/>
</dbReference>
<dbReference type="InterPro" id="IPR050147">
    <property type="entry name" value="Ser/Thr_Dehydratase"/>
</dbReference>
<accession>A0A2W2APD4</accession>